<accession>C5LET9</accession>
<dbReference type="InParanoid" id="C5LET9"/>
<reference evidence="1 2" key="1">
    <citation type="submission" date="2008-07" db="EMBL/GenBank/DDBJ databases">
        <authorList>
            <person name="El-Sayed N."/>
            <person name="Caler E."/>
            <person name="Inman J."/>
            <person name="Amedeo P."/>
            <person name="Hass B."/>
            <person name="Wortman J."/>
        </authorList>
    </citation>
    <scope>NUCLEOTIDE SEQUENCE [LARGE SCALE GENOMIC DNA]</scope>
    <source>
        <strain evidence="2">ATCC 50983 / TXsc</strain>
    </source>
</reference>
<evidence type="ECO:0000313" key="1">
    <source>
        <dbReference type="EMBL" id="EER04705.1"/>
    </source>
</evidence>
<dbReference type="OrthoDB" id="10064159at2759"/>
<evidence type="ECO:0000313" key="2">
    <source>
        <dbReference type="Proteomes" id="UP000007800"/>
    </source>
</evidence>
<dbReference type="GeneID" id="9037853"/>
<dbReference type="AlphaFoldDB" id="C5LET9"/>
<keyword evidence="2" id="KW-1185">Reference proteome</keyword>
<feature type="non-terminal residue" evidence="1">
    <location>
        <position position="51"/>
    </location>
</feature>
<organism evidence="2">
    <name type="scientific">Perkinsus marinus (strain ATCC 50983 / TXsc)</name>
    <dbReference type="NCBI Taxonomy" id="423536"/>
    <lineage>
        <taxon>Eukaryota</taxon>
        <taxon>Sar</taxon>
        <taxon>Alveolata</taxon>
        <taxon>Perkinsozoa</taxon>
        <taxon>Perkinsea</taxon>
        <taxon>Perkinsida</taxon>
        <taxon>Perkinsidae</taxon>
        <taxon>Perkinsus</taxon>
    </lineage>
</organism>
<dbReference type="RefSeq" id="XP_002772889.1">
    <property type="nucleotide sequence ID" value="XM_002772843.1"/>
</dbReference>
<name>C5LET9_PERM5</name>
<dbReference type="Proteomes" id="UP000007800">
    <property type="component" value="Unassembled WGS sequence"/>
</dbReference>
<dbReference type="EMBL" id="GG681386">
    <property type="protein sequence ID" value="EER04705.1"/>
    <property type="molecule type" value="Genomic_DNA"/>
</dbReference>
<protein>
    <submittedName>
        <fullName evidence="1">Uncharacterized protein</fullName>
    </submittedName>
</protein>
<gene>
    <name evidence="1" type="ORF">Pmar_PMAR013229</name>
</gene>
<sequence length="51" mass="6459">CIEFTPLHEWQEDEVLYRRIMKIPFFAKFPKWKFVTVWRTTVVKEKIQRCR</sequence>
<proteinExistence type="predicted"/>
<feature type="non-terminal residue" evidence="1">
    <location>
        <position position="1"/>
    </location>
</feature>